<accession>G9L3X4</accession>
<dbReference type="AlphaFoldDB" id="G9L3X4"/>
<organism evidence="1">
    <name type="scientific">Mustela putorius furo</name>
    <name type="common">European domestic ferret</name>
    <name type="synonym">Mustela furo</name>
    <dbReference type="NCBI Taxonomy" id="9669"/>
    <lineage>
        <taxon>Eukaryota</taxon>
        <taxon>Metazoa</taxon>
        <taxon>Chordata</taxon>
        <taxon>Craniata</taxon>
        <taxon>Vertebrata</taxon>
        <taxon>Euteleostomi</taxon>
        <taxon>Mammalia</taxon>
        <taxon>Eutheria</taxon>
        <taxon>Laurasiatheria</taxon>
        <taxon>Carnivora</taxon>
        <taxon>Caniformia</taxon>
        <taxon>Musteloidea</taxon>
        <taxon>Mustelidae</taxon>
        <taxon>Mustelinae</taxon>
        <taxon>Mustela</taxon>
    </lineage>
</organism>
<name>G9L3X4_MUSPF</name>
<feature type="non-terminal residue" evidence="1">
    <location>
        <position position="1"/>
    </location>
</feature>
<protein>
    <submittedName>
        <fullName evidence="1">Uncharacterized protein</fullName>
    </submittedName>
</protein>
<sequence>PGRWSAGLGVSLSWPRGPISRRPARPHGQKLCCPSDLMPPPKARACRFEGRCLPEARCRGFCRGLPPRALPLVPLVG</sequence>
<proteinExistence type="evidence at transcript level"/>
<evidence type="ECO:0000313" key="1">
    <source>
        <dbReference type="EMBL" id="AES11856.1"/>
    </source>
</evidence>
<dbReference type="EMBL" id="JP023258">
    <property type="protein sequence ID" value="AES11856.1"/>
    <property type="molecule type" value="mRNA"/>
</dbReference>
<reference evidence="1" key="1">
    <citation type="journal article" date="2013" name="J. Virol.">
        <title>Sequencing, annotation, and characterization of the influenza ferret infectome.</title>
        <authorList>
            <person name="Leon A.J."/>
            <person name="Banner D."/>
            <person name="Xu L."/>
            <person name="Ran L."/>
            <person name="Peng Z."/>
            <person name="Yi K."/>
            <person name="Chen C."/>
            <person name="Xu F."/>
            <person name="Huang J."/>
            <person name="Zhao Z."/>
            <person name="Lin Z."/>
            <person name="Huang S.H."/>
            <person name="Fang Y."/>
            <person name="Kelvin A.A."/>
            <person name="Ross T.M."/>
            <person name="Farooqui A."/>
            <person name="Kelvin D.J."/>
        </authorList>
    </citation>
    <scope>NUCLEOTIDE SEQUENCE</scope>
    <source>
        <tissue evidence="1">Lungs</tissue>
    </source>
</reference>
<feature type="non-terminal residue" evidence="1">
    <location>
        <position position="77"/>
    </location>
</feature>